<accession>A0A943DR48</accession>
<proteinExistence type="predicted"/>
<name>A0A943DR48_BACT4</name>
<dbReference type="AlphaFoldDB" id="A0A943DR48"/>
<comment type="caution">
    <text evidence="1">The sequence shown here is derived from an EMBL/GenBank/DDBJ whole genome shotgun (WGS) entry which is preliminary data.</text>
</comment>
<organism evidence="1 2">
    <name type="scientific">Bacteroides thetaiotaomicron</name>
    <dbReference type="NCBI Taxonomy" id="818"/>
    <lineage>
        <taxon>Bacteria</taxon>
        <taxon>Pseudomonadati</taxon>
        <taxon>Bacteroidota</taxon>
        <taxon>Bacteroidia</taxon>
        <taxon>Bacteroidales</taxon>
        <taxon>Bacteroidaceae</taxon>
        <taxon>Bacteroides</taxon>
    </lineage>
</organism>
<dbReference type="EMBL" id="JAGZEE010000010">
    <property type="protein sequence ID" value="MBS5410759.1"/>
    <property type="molecule type" value="Genomic_DNA"/>
</dbReference>
<reference evidence="1" key="1">
    <citation type="submission" date="2021-02" db="EMBL/GenBank/DDBJ databases">
        <title>Infant gut strain persistence is associated with maternal origin, phylogeny, and functional potential including surface adhesion and iron acquisition.</title>
        <authorList>
            <person name="Lou Y.C."/>
        </authorList>
    </citation>
    <scope>NUCLEOTIDE SEQUENCE</scope>
    <source>
        <strain evidence="1">L3_082_243G1_dasL3_082_243G1_maxbin2.maxbin.015s ta_sub</strain>
    </source>
</reference>
<dbReference type="Proteomes" id="UP000782901">
    <property type="component" value="Unassembled WGS sequence"/>
</dbReference>
<evidence type="ECO:0000313" key="1">
    <source>
        <dbReference type="EMBL" id="MBS5410759.1"/>
    </source>
</evidence>
<sequence length="164" mass="18491">MKSRDIATEYIAKCEEIIKHDTIEALSYLGEECVKRVRDRSPKDSWNDQTGNLRSSIGYMVLYNGQPVQRGGFIPTPNAPKGDGSKGRSDGEKFLQETVVEVARDNSFALVIVAGMNYADKVEALENKDVLASTQLWADNQWPTIEKNLQRKIENDINKIQLIM</sequence>
<evidence type="ECO:0000313" key="2">
    <source>
        <dbReference type="Proteomes" id="UP000782901"/>
    </source>
</evidence>
<gene>
    <name evidence="1" type="ORF">KHY35_08595</name>
</gene>
<protein>
    <submittedName>
        <fullName evidence="1">Uncharacterized protein</fullName>
    </submittedName>
</protein>